<evidence type="ECO:0000313" key="6">
    <source>
        <dbReference type="Proteomes" id="UP000050525"/>
    </source>
</evidence>
<sequence>MEEEVTYADLQIPPPAATAALQHLFQLSWRGAALGLSALCTLFLLCQVLLISLSLHRQCQFCPAGWLWEAGSCFYFSTTKRTWEGSREDCTGRDAQLAAARPGVILANLQQVANTSVFYIGLKEDNPHSGWKFLDGSMLDRQWVKRKSSSYPVCGKLSGSGLSGGQCWESQRWICEQSAAVLQWGPGIVPPTLHRGSVTYVCAGPL</sequence>
<comment type="caution">
    <text evidence="5">The sequence shown here is derived from an EMBL/GenBank/DDBJ whole genome shotgun (WGS) entry which is preliminary data.</text>
</comment>
<keyword evidence="3" id="KW-0472">Membrane</keyword>
<protein>
    <submittedName>
        <fullName evidence="5">Killer cell lectin-like receptor subfamily G member 1 isoform B</fullName>
    </submittedName>
</protein>
<proteinExistence type="predicted"/>
<accession>A0A151N0I0</accession>
<dbReference type="PANTHER" id="PTHR46746:SF9">
    <property type="entry name" value="CD209 ANTIGEN-LIKE PROTEIN C-LIKE"/>
    <property type="match status" value="1"/>
</dbReference>
<name>A0A151N0I0_ALLMI</name>
<dbReference type="Pfam" id="PF00059">
    <property type="entry name" value="Lectin_C"/>
    <property type="match status" value="1"/>
</dbReference>
<feature type="transmembrane region" description="Helical" evidence="3">
    <location>
        <begin position="31"/>
        <end position="51"/>
    </location>
</feature>
<evidence type="ECO:0000259" key="4">
    <source>
        <dbReference type="PROSITE" id="PS50041"/>
    </source>
</evidence>
<dbReference type="SMART" id="SM00034">
    <property type="entry name" value="CLECT"/>
    <property type="match status" value="1"/>
</dbReference>
<dbReference type="PANTHER" id="PTHR46746">
    <property type="entry name" value="KILLER CELL LECTIN-LIKE RECEPTOR SUBFAMILY F MEMBER 2"/>
    <property type="match status" value="1"/>
</dbReference>
<keyword evidence="6" id="KW-1185">Reference proteome</keyword>
<feature type="domain" description="C-type lectin" evidence="4">
    <location>
        <begin position="69"/>
        <end position="176"/>
    </location>
</feature>
<dbReference type="InterPro" id="IPR001304">
    <property type="entry name" value="C-type_lectin-like"/>
</dbReference>
<dbReference type="Gene3D" id="3.10.100.10">
    <property type="entry name" value="Mannose-Binding Protein A, subunit A"/>
    <property type="match status" value="1"/>
</dbReference>
<keyword evidence="2" id="KW-1015">Disulfide bond</keyword>
<dbReference type="GO" id="GO:0030246">
    <property type="term" value="F:carbohydrate binding"/>
    <property type="evidence" value="ECO:0007669"/>
    <property type="project" value="UniProtKB-KW"/>
</dbReference>
<reference evidence="5 6" key="1">
    <citation type="journal article" date="2012" name="Genome Biol.">
        <title>Sequencing three crocodilian genomes to illuminate the evolution of archosaurs and amniotes.</title>
        <authorList>
            <person name="St John J.A."/>
            <person name="Braun E.L."/>
            <person name="Isberg S.R."/>
            <person name="Miles L.G."/>
            <person name="Chong A.Y."/>
            <person name="Gongora J."/>
            <person name="Dalzell P."/>
            <person name="Moran C."/>
            <person name="Bed'hom B."/>
            <person name="Abzhanov A."/>
            <person name="Burgess S.C."/>
            <person name="Cooksey A.M."/>
            <person name="Castoe T.A."/>
            <person name="Crawford N.G."/>
            <person name="Densmore L.D."/>
            <person name="Drew J.C."/>
            <person name="Edwards S.V."/>
            <person name="Faircloth B.C."/>
            <person name="Fujita M.K."/>
            <person name="Greenwold M.J."/>
            <person name="Hoffmann F.G."/>
            <person name="Howard J.M."/>
            <person name="Iguchi T."/>
            <person name="Janes D.E."/>
            <person name="Khan S.Y."/>
            <person name="Kohno S."/>
            <person name="de Koning A.J."/>
            <person name="Lance S.L."/>
            <person name="McCarthy F.M."/>
            <person name="McCormack J.E."/>
            <person name="Merchant M.E."/>
            <person name="Peterson D.G."/>
            <person name="Pollock D.D."/>
            <person name="Pourmand N."/>
            <person name="Raney B.J."/>
            <person name="Roessler K.A."/>
            <person name="Sanford J.R."/>
            <person name="Sawyer R.H."/>
            <person name="Schmidt C.J."/>
            <person name="Triplett E.W."/>
            <person name="Tuberville T.D."/>
            <person name="Venegas-Anaya M."/>
            <person name="Howard J.T."/>
            <person name="Jarvis E.D."/>
            <person name="Guillette L.J.Jr."/>
            <person name="Glenn T.C."/>
            <person name="Green R.E."/>
            <person name="Ray D.A."/>
        </authorList>
    </citation>
    <scope>NUCLEOTIDE SEQUENCE [LARGE SCALE GENOMIC DNA]</scope>
    <source>
        <strain evidence="5">KSC_2009_1</strain>
    </source>
</reference>
<dbReference type="InterPro" id="IPR051379">
    <property type="entry name" value="C-type_Lectin_Receptor_IMM"/>
</dbReference>
<dbReference type="SUPFAM" id="SSF56436">
    <property type="entry name" value="C-type lectin-like"/>
    <property type="match status" value="1"/>
</dbReference>
<evidence type="ECO:0000256" key="3">
    <source>
        <dbReference type="SAM" id="Phobius"/>
    </source>
</evidence>
<evidence type="ECO:0000313" key="5">
    <source>
        <dbReference type="EMBL" id="KYO30311.1"/>
    </source>
</evidence>
<gene>
    <name evidence="5" type="primary">CLEC5A</name>
    <name evidence="5" type="ORF">Y1Q_0014113</name>
</gene>
<dbReference type="Proteomes" id="UP000050525">
    <property type="component" value="Unassembled WGS sequence"/>
</dbReference>
<dbReference type="AlphaFoldDB" id="A0A151N0I0"/>
<dbReference type="InterPro" id="IPR016187">
    <property type="entry name" value="CTDL_fold"/>
</dbReference>
<keyword evidence="3" id="KW-1133">Transmembrane helix</keyword>
<keyword evidence="3" id="KW-0812">Transmembrane</keyword>
<organism evidence="5 6">
    <name type="scientific">Alligator mississippiensis</name>
    <name type="common">American alligator</name>
    <dbReference type="NCBI Taxonomy" id="8496"/>
    <lineage>
        <taxon>Eukaryota</taxon>
        <taxon>Metazoa</taxon>
        <taxon>Chordata</taxon>
        <taxon>Craniata</taxon>
        <taxon>Vertebrata</taxon>
        <taxon>Euteleostomi</taxon>
        <taxon>Archelosauria</taxon>
        <taxon>Archosauria</taxon>
        <taxon>Crocodylia</taxon>
        <taxon>Alligatoridae</taxon>
        <taxon>Alligatorinae</taxon>
        <taxon>Alligator</taxon>
    </lineage>
</organism>
<evidence type="ECO:0000256" key="1">
    <source>
        <dbReference type="ARBA" id="ARBA00022734"/>
    </source>
</evidence>
<dbReference type="PROSITE" id="PS50041">
    <property type="entry name" value="C_TYPE_LECTIN_2"/>
    <property type="match status" value="1"/>
</dbReference>
<dbReference type="EMBL" id="AKHW03004276">
    <property type="protein sequence ID" value="KYO30311.1"/>
    <property type="molecule type" value="Genomic_DNA"/>
</dbReference>
<evidence type="ECO:0000256" key="2">
    <source>
        <dbReference type="ARBA" id="ARBA00023157"/>
    </source>
</evidence>
<dbReference type="InterPro" id="IPR016186">
    <property type="entry name" value="C-type_lectin-like/link_sf"/>
</dbReference>
<keyword evidence="1" id="KW-0430">Lectin</keyword>